<organism evidence="1 2">
    <name type="scientific">Bacillus taeanensis</name>
    <dbReference type="NCBI Taxonomy" id="273032"/>
    <lineage>
        <taxon>Bacteria</taxon>
        <taxon>Bacillati</taxon>
        <taxon>Bacillota</taxon>
        <taxon>Bacilli</taxon>
        <taxon>Bacillales</taxon>
        <taxon>Bacillaceae</taxon>
        <taxon>Bacillus</taxon>
    </lineage>
</organism>
<dbReference type="InterPro" id="IPR009256">
    <property type="entry name" value="YqgQ-like"/>
</dbReference>
<name>A0A366XVY6_9BACI</name>
<keyword evidence="2" id="KW-1185">Reference proteome</keyword>
<sequence length="72" mass="8429">MTVKSVKTVFDIQQVLKGFGTIIYTGNRLADLELMEEELRELFQTKLIDVKVFQQALLLLKSEQEKEKRKNN</sequence>
<gene>
    <name evidence="1" type="ORF">DS031_05945</name>
</gene>
<reference evidence="1 2" key="1">
    <citation type="submission" date="2018-07" db="EMBL/GenBank/DDBJ databases">
        <title>Lottiidibacillus patelloidae gen. nov., sp. nov., isolated from the intestinal tract of a marine limpet and the reclassification of B. taeanensis BH030017T, B. algicola KMM 3737T and B. hwajinpoensis SW-72T as genus Lottiidibacillus.</title>
        <authorList>
            <person name="Liu R."/>
            <person name="Huang Z."/>
        </authorList>
    </citation>
    <scope>NUCLEOTIDE SEQUENCE [LARGE SCALE GENOMIC DNA]</scope>
    <source>
        <strain evidence="1 2">BH030017</strain>
    </source>
</reference>
<dbReference type="Gene3D" id="1.10.287.760">
    <property type="entry name" value="YqgQ-like"/>
    <property type="match status" value="1"/>
</dbReference>
<protein>
    <submittedName>
        <fullName evidence="1">DUF910 domain-containing protein</fullName>
    </submittedName>
</protein>
<evidence type="ECO:0000313" key="2">
    <source>
        <dbReference type="Proteomes" id="UP000253314"/>
    </source>
</evidence>
<comment type="caution">
    <text evidence="1">The sequence shown here is derived from an EMBL/GenBank/DDBJ whole genome shotgun (WGS) entry which is preliminary data.</text>
</comment>
<dbReference type="EMBL" id="QOCW01000004">
    <property type="protein sequence ID" value="RBW70560.1"/>
    <property type="molecule type" value="Genomic_DNA"/>
</dbReference>
<dbReference type="Pfam" id="PF06014">
    <property type="entry name" value="YqgQ-like"/>
    <property type="match status" value="1"/>
</dbReference>
<dbReference type="Proteomes" id="UP000253314">
    <property type="component" value="Unassembled WGS sequence"/>
</dbReference>
<evidence type="ECO:0000313" key="1">
    <source>
        <dbReference type="EMBL" id="RBW70560.1"/>
    </source>
</evidence>
<proteinExistence type="predicted"/>
<dbReference type="InterPro" id="IPR023164">
    <property type="entry name" value="YqgQ-like_sf"/>
</dbReference>
<accession>A0A366XVY6</accession>
<dbReference type="SUPFAM" id="SSF158379">
    <property type="entry name" value="YqgQ-like"/>
    <property type="match status" value="1"/>
</dbReference>
<dbReference type="AlphaFoldDB" id="A0A366XVY6"/>